<dbReference type="GO" id="GO:0000466">
    <property type="term" value="P:maturation of 5.8S rRNA from tricistronic rRNA transcript (SSU-rRNA, 5.8S rRNA, LSU-rRNA)"/>
    <property type="evidence" value="ECO:0007669"/>
    <property type="project" value="TreeGrafter"/>
</dbReference>
<dbReference type="InParanoid" id="A0A6P6XXF9"/>
<dbReference type="Gene3D" id="3.40.50.150">
    <property type="entry name" value="Vaccinia Virus protein VP39"/>
    <property type="match status" value="1"/>
</dbReference>
<keyword evidence="6" id="KW-1185">Reference proteome</keyword>
<dbReference type="GO" id="GO:0000463">
    <property type="term" value="P:maturation of LSU-rRNA from tricistronic rRNA transcript (SSU-rRNA, 5.8S rRNA, LSU-rRNA)"/>
    <property type="evidence" value="ECO:0007669"/>
    <property type="project" value="TreeGrafter"/>
</dbReference>
<reference evidence="7" key="1">
    <citation type="submission" date="2025-08" db="UniProtKB">
        <authorList>
            <consortium name="RefSeq"/>
        </authorList>
    </citation>
    <scope>IDENTIFICATION</scope>
    <source>
        <strain evidence="7">Airmid</strain>
    </source>
</reference>
<dbReference type="InterPro" id="IPR015507">
    <property type="entry name" value="rRNA-MeTfrase_E"/>
</dbReference>
<organism evidence="6 7">
    <name type="scientific">Dermatophagoides pteronyssinus</name>
    <name type="common">European house dust mite</name>
    <dbReference type="NCBI Taxonomy" id="6956"/>
    <lineage>
        <taxon>Eukaryota</taxon>
        <taxon>Metazoa</taxon>
        <taxon>Ecdysozoa</taxon>
        <taxon>Arthropoda</taxon>
        <taxon>Chelicerata</taxon>
        <taxon>Arachnida</taxon>
        <taxon>Acari</taxon>
        <taxon>Acariformes</taxon>
        <taxon>Sarcoptiformes</taxon>
        <taxon>Astigmata</taxon>
        <taxon>Psoroptidia</taxon>
        <taxon>Analgoidea</taxon>
        <taxon>Pyroglyphidae</taxon>
        <taxon>Dermatophagoidinae</taxon>
        <taxon>Dermatophagoides</taxon>
    </lineage>
</organism>
<dbReference type="PANTHER" id="PTHR10920">
    <property type="entry name" value="RIBOSOMAL RNA METHYLTRANSFERASE"/>
    <property type="match status" value="1"/>
</dbReference>
<evidence type="ECO:0000313" key="6">
    <source>
        <dbReference type="Proteomes" id="UP000515146"/>
    </source>
</evidence>
<feature type="domain" description="Ribosomal RNA methyltransferase FtsJ" evidence="5">
    <location>
        <begin position="25"/>
        <end position="199"/>
    </location>
</feature>
<dbReference type="PANTHER" id="PTHR10920:SF13">
    <property type="entry name" value="PRE-RRNA 2'-O-RIBOSE RNA METHYLTRANSFERASE FTSJ3"/>
    <property type="match status" value="1"/>
</dbReference>
<proteinExistence type="inferred from homology"/>
<dbReference type="Gene3D" id="3.40.50.300">
    <property type="entry name" value="P-loop containing nucleotide triphosphate hydrolases"/>
    <property type="match status" value="1"/>
</dbReference>
<evidence type="ECO:0000313" key="7">
    <source>
        <dbReference type="RefSeq" id="XP_027198027.1"/>
    </source>
</evidence>
<dbReference type="RefSeq" id="XP_027198027.1">
    <property type="nucleotide sequence ID" value="XM_027342226.1"/>
</dbReference>
<dbReference type="GO" id="GO:0008650">
    <property type="term" value="F:rRNA (uridine-2'-O-)-methyltransferase activity"/>
    <property type="evidence" value="ECO:0007669"/>
    <property type="project" value="TreeGrafter"/>
</dbReference>
<evidence type="ECO:0000259" key="5">
    <source>
        <dbReference type="Pfam" id="PF01728"/>
    </source>
</evidence>
<accession>A0A6P6XXF9</accession>
<dbReference type="GO" id="GO:0005730">
    <property type="term" value="C:nucleolus"/>
    <property type="evidence" value="ECO:0007669"/>
    <property type="project" value="TreeGrafter"/>
</dbReference>
<gene>
    <name evidence="7" type="primary">LOC113792314</name>
</gene>
<dbReference type="GO" id="GO:0033645">
    <property type="term" value="C:host cell endomembrane system"/>
    <property type="evidence" value="ECO:0007669"/>
    <property type="project" value="UniProtKB-SubCell"/>
</dbReference>
<dbReference type="InterPro" id="IPR002877">
    <property type="entry name" value="RNA_MeTrfase_FtsJ_dom"/>
</dbReference>
<dbReference type="GO" id="GO:0030687">
    <property type="term" value="C:preribosome, large subunit precursor"/>
    <property type="evidence" value="ECO:0007669"/>
    <property type="project" value="TreeGrafter"/>
</dbReference>
<dbReference type="InterPro" id="IPR029063">
    <property type="entry name" value="SAM-dependent_MTases_sf"/>
</dbReference>
<dbReference type="SUPFAM" id="SSF53335">
    <property type="entry name" value="S-adenosyl-L-methionine-dependent methyltransferases"/>
    <property type="match status" value="1"/>
</dbReference>
<evidence type="ECO:0000256" key="2">
    <source>
        <dbReference type="ARBA" id="ARBA00022603"/>
    </source>
</evidence>
<dbReference type="GO" id="GO:0016435">
    <property type="term" value="F:rRNA (guanine) methyltransferase activity"/>
    <property type="evidence" value="ECO:0007669"/>
    <property type="project" value="TreeGrafter"/>
</dbReference>
<dbReference type="KEGG" id="dpte:113792314"/>
<dbReference type="Pfam" id="PF01728">
    <property type="entry name" value="FtsJ"/>
    <property type="match status" value="1"/>
</dbReference>
<keyword evidence="2" id="KW-0489">Methyltransferase</keyword>
<keyword evidence="4" id="KW-0949">S-adenosyl-L-methionine</keyword>
<name>A0A6P6XXF9_DERPT</name>
<evidence type="ECO:0000256" key="1">
    <source>
        <dbReference type="ARBA" id="ARBA00022552"/>
    </source>
</evidence>
<keyword evidence="1" id="KW-0698">rRNA processing</keyword>
<dbReference type="OrthoDB" id="1287559at2759"/>
<keyword evidence="3" id="KW-0808">Transferase</keyword>
<evidence type="ECO:0000256" key="4">
    <source>
        <dbReference type="ARBA" id="ARBA00022691"/>
    </source>
</evidence>
<dbReference type="InterPro" id="IPR050082">
    <property type="entry name" value="RNA_methyltr_RlmE"/>
</dbReference>
<evidence type="ECO:0000256" key="3">
    <source>
        <dbReference type="ARBA" id="ARBA00022679"/>
    </source>
</evidence>
<dbReference type="SUPFAM" id="SSF52540">
    <property type="entry name" value="P-loop containing nucleoside triphosphate hydrolases"/>
    <property type="match status" value="1"/>
</dbReference>
<dbReference type="Proteomes" id="UP000515146">
    <property type="component" value="Unplaced"/>
</dbReference>
<dbReference type="InterPro" id="IPR027417">
    <property type="entry name" value="P-loop_NTPase"/>
</dbReference>
<dbReference type="AlphaFoldDB" id="A0A6P6XXF9"/>
<sequence length="365" mass="40794">MGKKGKVGKARKDHFYFLAKAQGLRARSAFKLLHLAQKLDLFRDVAYVLDLCAAPGGWMQVARKALPMTGHVFGVDLSPIKPIPGCTSLQADITTPQCRKLLDGALAEHGVPRRGVELVLHDGAPNVGSSWARDAYLQNELVLKALELAVRYLRPSGTFVTKIFRSQDFLALVQLLRELFETVHVVKPSSSRDVSAETFARRRCRAFAARMKLWVDEYAPQLFAELDLHTQQNFTLQRLLEQQLPSHVILSGSRGSGKLLRCRLLLQQLFGGANLQLRMESFVTQKKQTIELLNSAHTTELFASALGVDDKNIVQDVLRQYSAEANSRAFFGAARGPRFRVFVIHDADRLSLSAQASLRRTFEKA</sequence>
<protein>
    <submittedName>
        <fullName evidence="7">AdoMet-dependent rRNA methyltransferase SPB1-like</fullName>
    </submittedName>
</protein>
<dbReference type="HAMAP" id="MF_01547">
    <property type="entry name" value="RNA_methyltr_E"/>
    <property type="match status" value="1"/>
</dbReference>
<feature type="non-terminal residue" evidence="7">
    <location>
        <position position="365"/>
    </location>
</feature>